<evidence type="ECO:0000313" key="3">
    <source>
        <dbReference type="Proteomes" id="UP000478052"/>
    </source>
</evidence>
<organism evidence="2 3">
    <name type="scientific">Aphis craccivora</name>
    <name type="common">Cowpea aphid</name>
    <dbReference type="NCBI Taxonomy" id="307492"/>
    <lineage>
        <taxon>Eukaryota</taxon>
        <taxon>Metazoa</taxon>
        <taxon>Ecdysozoa</taxon>
        <taxon>Arthropoda</taxon>
        <taxon>Hexapoda</taxon>
        <taxon>Insecta</taxon>
        <taxon>Pterygota</taxon>
        <taxon>Neoptera</taxon>
        <taxon>Paraneoptera</taxon>
        <taxon>Hemiptera</taxon>
        <taxon>Sternorrhyncha</taxon>
        <taxon>Aphidomorpha</taxon>
        <taxon>Aphidoidea</taxon>
        <taxon>Aphididae</taxon>
        <taxon>Aphidini</taxon>
        <taxon>Aphis</taxon>
        <taxon>Aphis</taxon>
    </lineage>
</organism>
<keyword evidence="1" id="KW-0472">Membrane</keyword>
<dbReference type="Proteomes" id="UP000478052">
    <property type="component" value="Unassembled WGS sequence"/>
</dbReference>
<accession>A0A6G0Z1R4</accession>
<protein>
    <submittedName>
        <fullName evidence="2">Uncharacterized protein</fullName>
    </submittedName>
</protein>
<reference evidence="2 3" key="1">
    <citation type="submission" date="2019-08" db="EMBL/GenBank/DDBJ databases">
        <title>Whole genome of Aphis craccivora.</title>
        <authorList>
            <person name="Voronova N.V."/>
            <person name="Shulinski R.S."/>
            <person name="Bandarenka Y.V."/>
            <person name="Zhorov D.G."/>
            <person name="Warner D."/>
        </authorList>
    </citation>
    <scope>NUCLEOTIDE SEQUENCE [LARGE SCALE GENOMIC DNA]</scope>
    <source>
        <strain evidence="2">180601</strain>
        <tissue evidence="2">Whole Body</tissue>
    </source>
</reference>
<dbReference type="EMBL" id="VUJU01001616">
    <property type="protein sequence ID" value="KAF0764513.1"/>
    <property type="molecule type" value="Genomic_DNA"/>
</dbReference>
<gene>
    <name evidence="2" type="ORF">FWK35_00024283</name>
</gene>
<dbReference type="AlphaFoldDB" id="A0A6G0Z1R4"/>
<name>A0A6G0Z1R4_APHCR</name>
<proteinExistence type="predicted"/>
<feature type="non-terminal residue" evidence="2">
    <location>
        <position position="1"/>
    </location>
</feature>
<keyword evidence="3" id="KW-1185">Reference proteome</keyword>
<evidence type="ECO:0000256" key="1">
    <source>
        <dbReference type="SAM" id="Phobius"/>
    </source>
</evidence>
<evidence type="ECO:0000313" key="2">
    <source>
        <dbReference type="EMBL" id="KAF0764513.1"/>
    </source>
</evidence>
<keyword evidence="1" id="KW-1133">Transmembrane helix</keyword>
<keyword evidence="1" id="KW-0812">Transmembrane</keyword>
<sequence>FQKNREKQKKSEGKTGILRKTSFRPNRFFLYGCNSKTNHCKYLKFLPNVYVIVIYIQLNFQNILTFFELFIFLIDN</sequence>
<comment type="caution">
    <text evidence="2">The sequence shown here is derived from an EMBL/GenBank/DDBJ whole genome shotgun (WGS) entry which is preliminary data.</text>
</comment>
<feature type="transmembrane region" description="Helical" evidence="1">
    <location>
        <begin position="49"/>
        <end position="74"/>
    </location>
</feature>